<feature type="transmembrane region" description="Helical" evidence="2">
    <location>
        <begin position="167"/>
        <end position="187"/>
    </location>
</feature>
<reference evidence="3 4" key="1">
    <citation type="journal article" date="2015" name="Genome Biol. Evol.">
        <title>Comparative Genomics of a Bacterivorous Green Alga Reveals Evolutionary Causalities and Consequences of Phago-Mixotrophic Mode of Nutrition.</title>
        <authorList>
            <person name="Burns J.A."/>
            <person name="Paasch A."/>
            <person name="Narechania A."/>
            <person name="Kim E."/>
        </authorList>
    </citation>
    <scope>NUCLEOTIDE SEQUENCE [LARGE SCALE GENOMIC DNA]</scope>
    <source>
        <strain evidence="3 4">PLY_AMNH</strain>
    </source>
</reference>
<accession>A0AAE0EWY7</accession>
<dbReference type="AlphaFoldDB" id="A0AAE0EWY7"/>
<keyword evidence="2" id="KW-1133">Transmembrane helix</keyword>
<organism evidence="3 4">
    <name type="scientific">Cymbomonas tetramitiformis</name>
    <dbReference type="NCBI Taxonomy" id="36881"/>
    <lineage>
        <taxon>Eukaryota</taxon>
        <taxon>Viridiplantae</taxon>
        <taxon>Chlorophyta</taxon>
        <taxon>Pyramimonadophyceae</taxon>
        <taxon>Pyramimonadales</taxon>
        <taxon>Pyramimonadaceae</taxon>
        <taxon>Cymbomonas</taxon>
    </lineage>
</organism>
<dbReference type="Proteomes" id="UP001190700">
    <property type="component" value="Unassembled WGS sequence"/>
</dbReference>
<feature type="transmembrane region" description="Helical" evidence="2">
    <location>
        <begin position="17"/>
        <end position="40"/>
    </location>
</feature>
<gene>
    <name evidence="3" type="ORF">CYMTET_47101</name>
</gene>
<name>A0AAE0EWY7_9CHLO</name>
<feature type="transmembrane region" description="Helical" evidence="2">
    <location>
        <begin position="89"/>
        <end position="110"/>
    </location>
</feature>
<keyword evidence="2" id="KW-0472">Membrane</keyword>
<evidence type="ECO:0000256" key="2">
    <source>
        <dbReference type="SAM" id="Phobius"/>
    </source>
</evidence>
<comment type="caution">
    <text evidence="3">The sequence shown here is derived from an EMBL/GenBank/DDBJ whole genome shotgun (WGS) entry which is preliminary data.</text>
</comment>
<evidence type="ECO:0000313" key="3">
    <source>
        <dbReference type="EMBL" id="KAK3243232.1"/>
    </source>
</evidence>
<feature type="transmembrane region" description="Helical" evidence="2">
    <location>
        <begin position="236"/>
        <end position="258"/>
    </location>
</feature>
<sequence length="476" mass="52501">MDLGLYDKTFKRFPKPVLIGLVALSGVLCLLELVLIGTVLPDASDATDWCDKQQFCDDHCDCDGVCNKTFPACECAEFNYEASELVEDLGTAGVSMGYLMFILLSIYKVYLLIKKLKEEHTWKKFEKKMAAVLTPIAAGGVLYEIAIEYKGGCAEYTPMKMPTLFFAILPTLLMIGSIMYFLLLVWWNHKGALRRDDMTLREPAIALLGLSITPLTTSGVFGVWAIFVGFQMSGPGLGAVVCLFLDCLVCLAVVTSTVDFEKFFASKEALKKKRKDKMLEMQMMHNMTYDQSDGKRSLAMSGGFDGAIIDQNTESPGSLRSNHTDSLAQHLASASIKKPSFGRSGGSSKYAAGPEAGKFYQEGSSHATLDGQQMKPTAASDQETRLQSLSQQIYRAEHEDSLSRARNQEVSMESSVPTFQHQNSSQSDEEDMGASLTRAASSSAQNHEYFHEYQYDQEDEGGLPSVEQAKAETIHF</sequence>
<feature type="compositionally biased region" description="Polar residues" evidence="1">
    <location>
        <begin position="408"/>
        <end position="426"/>
    </location>
</feature>
<keyword evidence="4" id="KW-1185">Reference proteome</keyword>
<feature type="transmembrane region" description="Helical" evidence="2">
    <location>
        <begin position="130"/>
        <end position="147"/>
    </location>
</feature>
<feature type="region of interest" description="Disordered" evidence="1">
    <location>
        <begin position="366"/>
        <end position="476"/>
    </location>
</feature>
<feature type="transmembrane region" description="Helical" evidence="2">
    <location>
        <begin position="207"/>
        <end position="230"/>
    </location>
</feature>
<feature type="compositionally biased region" description="Basic and acidic residues" evidence="1">
    <location>
        <begin position="395"/>
        <end position="407"/>
    </location>
</feature>
<protein>
    <submittedName>
        <fullName evidence="3">Uncharacterized protein</fullName>
    </submittedName>
</protein>
<evidence type="ECO:0000313" key="4">
    <source>
        <dbReference type="Proteomes" id="UP001190700"/>
    </source>
</evidence>
<keyword evidence="2" id="KW-0812">Transmembrane</keyword>
<evidence type="ECO:0000256" key="1">
    <source>
        <dbReference type="SAM" id="MobiDB-lite"/>
    </source>
</evidence>
<dbReference type="EMBL" id="LGRX02033049">
    <property type="protein sequence ID" value="KAK3243232.1"/>
    <property type="molecule type" value="Genomic_DNA"/>
</dbReference>
<proteinExistence type="predicted"/>
<feature type="compositionally biased region" description="Polar residues" evidence="1">
    <location>
        <begin position="366"/>
        <end position="393"/>
    </location>
</feature>